<evidence type="ECO:0000256" key="5">
    <source>
        <dbReference type="ARBA" id="ARBA00022723"/>
    </source>
</evidence>
<dbReference type="InterPro" id="IPR018163">
    <property type="entry name" value="Thr/Ala-tRNA-synth_IIc_edit"/>
</dbReference>
<dbReference type="GO" id="GO:0016740">
    <property type="term" value="F:transferase activity"/>
    <property type="evidence" value="ECO:0007669"/>
    <property type="project" value="UniProtKB-ARBA"/>
</dbReference>
<dbReference type="EMBL" id="JACOPQ010000006">
    <property type="protein sequence ID" value="MBC5737240.1"/>
    <property type="molecule type" value="Genomic_DNA"/>
</dbReference>
<dbReference type="Gene3D" id="3.10.310.40">
    <property type="match status" value="1"/>
</dbReference>
<proteinExistence type="inferred from homology"/>
<comment type="function">
    <text evidence="12 14">Catalyzes the attachment of alanine to tRNA(Ala) in a two-step reaction: alanine is first activated by ATP to form Ala-AMP and then transferred to the acceptor end of tRNA(Ala). Also edits incorrectly charged Ser-tRNA(Ala) and Gly-tRNA(Ala) via its editing domain.</text>
</comment>
<protein>
    <recommendedName>
        <fullName evidence="14">Alanine--tRNA ligase</fullName>
        <ecNumber evidence="14">6.1.1.7</ecNumber>
    </recommendedName>
    <alternativeName>
        <fullName evidence="14">Alanyl-tRNA synthetase</fullName>
        <shortName evidence="14">AlaRS</shortName>
    </alternativeName>
</protein>
<keyword evidence="11 14" id="KW-0030">Aminoacyl-tRNA synthetase</keyword>
<evidence type="ECO:0000256" key="8">
    <source>
        <dbReference type="ARBA" id="ARBA00022840"/>
    </source>
</evidence>
<dbReference type="FunFam" id="3.30.54.20:FF:000001">
    <property type="entry name" value="Alanine--tRNA ligase"/>
    <property type="match status" value="1"/>
</dbReference>
<sequence>MEPKNYGLNELRELFLKFFESKGHLRLGSFPLIPQNDASLLLINSGMAPMKPWFTGEQEPPSHRVCTCQKCIRTGDIENIGHTARHGTYFEMLGNFSFGDYFKRDAIHWAWEFLTSPDWVGLDPERLYPSVFAGNETTPADDDAFEIWNKEIGIPAERIFKFGKEDNFWEHGSGPCGPCSEIYYDRGEQWGCGKPGCTVGCECDRYIEVWNVVFSQFNSDGEGHYADLAQKNIDTGMGLERLACVCQGVASLFDVDTVMNITNKVSEITKAHYGESAGTDVSLRVITDHIRSATFMISDGVLPSNEGRGYVLRRLLRRAARHGKLLGVNEPFLYEVCDTVIRENEGHYPELREKQEYITRVIKVEEENFAKTIDGGMSILSGLMDEHKAKKEQVFSGADAFKLYDTYGFPIDLTREIVEEQGMTVDESAFKTLMEEQKVRAREARAALGDLGWAGIEFGKDMPATEFVGYARREAEARVLAVVADEELRESAGAGAEAIVVLDRTTLYAEMGGQVADHGTLRCGNMRFEVTDVQKNKGGKYMHYGVVLAGEIKVGDTVTTSYDMTRRRAIARAHSATHLLHKALKTVLGDHVNQAGSLVEPDRLRFDFTHFSALTAQELSEVNRLVNESVLEGYSVRTDVMSIEAAKKTGAMALFGEKYGDTVRVVNMGDYSVELCGGTHLDNTAKVGLFHIVSEGSVASGVRRIEATTGEVSLNVMSQNQEMLFQAAAVFKTNPGELREKAEQTLGELRDMRHAVETFKAREAVGEAGRFLMGAKDVGGLKVLTSTVPDADADRLRKMGDFLRDKDSSVVGVLSTVKDGKITFLAVCGKDAVAKGVKAGDIIKAIAPICGGKGGGKSDSAMGGGSDVLKLDDALAAVDNFVADKLGI</sequence>
<organism evidence="16 17">
    <name type="scientific">Lawsonibacter faecis</name>
    <dbReference type="NCBI Taxonomy" id="2763052"/>
    <lineage>
        <taxon>Bacteria</taxon>
        <taxon>Bacillati</taxon>
        <taxon>Bacillota</taxon>
        <taxon>Clostridia</taxon>
        <taxon>Eubacteriales</taxon>
        <taxon>Oscillospiraceae</taxon>
        <taxon>Lawsonibacter</taxon>
    </lineage>
</organism>
<keyword evidence="3 14" id="KW-0820">tRNA-binding</keyword>
<dbReference type="InterPro" id="IPR012947">
    <property type="entry name" value="tRNA_SAD"/>
</dbReference>
<evidence type="ECO:0000256" key="14">
    <source>
        <dbReference type="HAMAP-Rule" id="MF_00036"/>
    </source>
</evidence>
<dbReference type="GO" id="GO:0006419">
    <property type="term" value="P:alanyl-tRNA aminoacylation"/>
    <property type="evidence" value="ECO:0007669"/>
    <property type="project" value="UniProtKB-UniRule"/>
</dbReference>
<evidence type="ECO:0000256" key="13">
    <source>
        <dbReference type="ARBA" id="ARBA00048300"/>
    </source>
</evidence>
<evidence type="ECO:0000256" key="4">
    <source>
        <dbReference type="ARBA" id="ARBA00022598"/>
    </source>
</evidence>
<dbReference type="NCBIfam" id="TIGR00344">
    <property type="entry name" value="alaS"/>
    <property type="match status" value="1"/>
</dbReference>
<reference evidence="16" key="1">
    <citation type="submission" date="2020-08" db="EMBL/GenBank/DDBJ databases">
        <title>Genome public.</title>
        <authorList>
            <person name="Liu C."/>
            <person name="Sun Q."/>
        </authorList>
    </citation>
    <scope>NUCLEOTIDE SEQUENCE</scope>
    <source>
        <strain evidence="16">NSJ-52</strain>
    </source>
</reference>
<dbReference type="Pfam" id="PF01411">
    <property type="entry name" value="tRNA-synt_2c"/>
    <property type="match status" value="1"/>
</dbReference>
<comment type="cofactor">
    <cofactor evidence="14">
        <name>Zn(2+)</name>
        <dbReference type="ChEBI" id="CHEBI:29105"/>
    </cofactor>
    <text evidence="14">Binds 1 zinc ion per subunit.</text>
</comment>
<feature type="domain" description="Alanyl-transfer RNA synthetases family profile" evidence="15">
    <location>
        <begin position="6"/>
        <end position="719"/>
    </location>
</feature>
<keyword evidence="8 14" id="KW-0067">ATP-binding</keyword>
<dbReference type="InterPro" id="IPR018164">
    <property type="entry name" value="Ala-tRNA-synth_IIc_N"/>
</dbReference>
<evidence type="ECO:0000256" key="10">
    <source>
        <dbReference type="ARBA" id="ARBA00022917"/>
    </source>
</evidence>
<dbReference type="EC" id="6.1.1.7" evidence="14"/>
<dbReference type="InterPro" id="IPR009000">
    <property type="entry name" value="Transl_B-barrel_sf"/>
</dbReference>
<dbReference type="SUPFAM" id="SSF101353">
    <property type="entry name" value="Putative anticodon-binding domain of alanyl-tRNA synthetase (AlaRS)"/>
    <property type="match status" value="1"/>
</dbReference>
<evidence type="ECO:0000259" key="15">
    <source>
        <dbReference type="PROSITE" id="PS50860"/>
    </source>
</evidence>
<dbReference type="Pfam" id="PF07973">
    <property type="entry name" value="tRNA_SAD"/>
    <property type="match status" value="1"/>
</dbReference>
<feature type="binding site" evidence="14">
    <location>
        <position position="676"/>
    </location>
    <ligand>
        <name>Zn(2+)</name>
        <dbReference type="ChEBI" id="CHEBI:29105"/>
    </ligand>
</feature>
<dbReference type="GO" id="GO:0005524">
    <property type="term" value="F:ATP binding"/>
    <property type="evidence" value="ECO:0007669"/>
    <property type="project" value="UniProtKB-UniRule"/>
</dbReference>
<evidence type="ECO:0000256" key="12">
    <source>
        <dbReference type="ARBA" id="ARBA00024779"/>
    </source>
</evidence>
<dbReference type="Pfam" id="PF02272">
    <property type="entry name" value="DHHA1"/>
    <property type="match status" value="1"/>
</dbReference>
<dbReference type="PROSITE" id="PS50860">
    <property type="entry name" value="AA_TRNA_LIGASE_II_ALA"/>
    <property type="match status" value="1"/>
</dbReference>
<evidence type="ECO:0000256" key="1">
    <source>
        <dbReference type="ARBA" id="ARBA00008226"/>
    </source>
</evidence>
<evidence type="ECO:0000256" key="6">
    <source>
        <dbReference type="ARBA" id="ARBA00022741"/>
    </source>
</evidence>
<dbReference type="FunFam" id="3.10.310.40:FF:000001">
    <property type="entry name" value="Alanine--tRNA ligase"/>
    <property type="match status" value="1"/>
</dbReference>
<evidence type="ECO:0000256" key="9">
    <source>
        <dbReference type="ARBA" id="ARBA00022884"/>
    </source>
</evidence>
<dbReference type="GO" id="GO:0000049">
    <property type="term" value="F:tRNA binding"/>
    <property type="evidence" value="ECO:0007669"/>
    <property type="project" value="UniProtKB-KW"/>
</dbReference>
<dbReference type="InterPro" id="IPR050058">
    <property type="entry name" value="Ala-tRNA_ligase"/>
</dbReference>
<accession>A0A8J6MCV2</accession>
<keyword evidence="9 14" id="KW-0694">RNA-binding</keyword>
<dbReference type="AlphaFoldDB" id="A0A8J6MCV2"/>
<dbReference type="GO" id="GO:0005829">
    <property type="term" value="C:cytosol"/>
    <property type="evidence" value="ECO:0007669"/>
    <property type="project" value="TreeGrafter"/>
</dbReference>
<dbReference type="FunFam" id="3.30.980.10:FF:000004">
    <property type="entry name" value="Alanine--tRNA ligase, cytoplasmic"/>
    <property type="match status" value="1"/>
</dbReference>
<dbReference type="PANTHER" id="PTHR11777:SF9">
    <property type="entry name" value="ALANINE--TRNA LIGASE, CYTOPLASMIC"/>
    <property type="match status" value="1"/>
</dbReference>
<dbReference type="SMART" id="SM00863">
    <property type="entry name" value="tRNA_SAD"/>
    <property type="match status" value="1"/>
</dbReference>
<feature type="binding site" evidence="14">
    <location>
        <position position="578"/>
    </location>
    <ligand>
        <name>Zn(2+)</name>
        <dbReference type="ChEBI" id="CHEBI:29105"/>
    </ligand>
</feature>
<dbReference type="SUPFAM" id="SSF55681">
    <property type="entry name" value="Class II aaRS and biotin synthetases"/>
    <property type="match status" value="1"/>
</dbReference>
<dbReference type="Gene3D" id="3.30.930.10">
    <property type="entry name" value="Bira Bifunctional Protein, Domain 2"/>
    <property type="match status" value="1"/>
</dbReference>
<dbReference type="PRINTS" id="PR00980">
    <property type="entry name" value="TRNASYNTHALA"/>
</dbReference>
<dbReference type="Gene3D" id="3.30.54.20">
    <property type="match status" value="1"/>
</dbReference>
<dbReference type="CDD" id="cd00673">
    <property type="entry name" value="AlaRS_core"/>
    <property type="match status" value="1"/>
</dbReference>
<dbReference type="Proteomes" id="UP000607645">
    <property type="component" value="Unassembled WGS sequence"/>
</dbReference>
<comment type="caution">
    <text evidence="16">The sequence shown here is derived from an EMBL/GenBank/DDBJ whole genome shotgun (WGS) entry which is preliminary data.</text>
</comment>
<comment type="domain">
    <text evidence="14">Consists of three domains; the N-terminal catalytic domain, the editing domain and the C-terminal C-Ala domain. The editing domain removes incorrectly charged amino acids, while the C-Ala domain, along with tRNA(Ala), serves as a bridge to cooperatively bring together the editing and aminoacylation centers thus stimulating deacylation of misacylated tRNAs.</text>
</comment>
<evidence type="ECO:0000256" key="11">
    <source>
        <dbReference type="ARBA" id="ARBA00023146"/>
    </source>
</evidence>
<dbReference type="RefSeq" id="WP_186919114.1">
    <property type="nucleotide sequence ID" value="NZ_JACOPQ010000006.1"/>
</dbReference>
<evidence type="ECO:0000313" key="16">
    <source>
        <dbReference type="EMBL" id="MBC5737240.1"/>
    </source>
</evidence>
<dbReference type="InterPro" id="IPR018165">
    <property type="entry name" value="Ala-tRNA-synth_IIc_core"/>
</dbReference>
<dbReference type="SUPFAM" id="SSF55186">
    <property type="entry name" value="ThrRS/AlaRS common domain"/>
    <property type="match status" value="1"/>
</dbReference>
<evidence type="ECO:0000256" key="2">
    <source>
        <dbReference type="ARBA" id="ARBA00022490"/>
    </source>
</evidence>
<dbReference type="GO" id="GO:0004813">
    <property type="term" value="F:alanine-tRNA ligase activity"/>
    <property type="evidence" value="ECO:0007669"/>
    <property type="project" value="UniProtKB-UniRule"/>
</dbReference>
<keyword evidence="4 14" id="KW-0436">Ligase</keyword>
<evidence type="ECO:0000313" key="17">
    <source>
        <dbReference type="Proteomes" id="UP000607645"/>
    </source>
</evidence>
<evidence type="ECO:0000256" key="3">
    <source>
        <dbReference type="ARBA" id="ARBA00022555"/>
    </source>
</evidence>
<keyword evidence="7 14" id="KW-0862">Zinc</keyword>
<keyword evidence="10 14" id="KW-0648">Protein biosynthesis</keyword>
<feature type="binding site" evidence="14">
    <location>
        <position position="574"/>
    </location>
    <ligand>
        <name>Zn(2+)</name>
        <dbReference type="ChEBI" id="CHEBI:29105"/>
    </ligand>
</feature>
<evidence type="ECO:0000256" key="7">
    <source>
        <dbReference type="ARBA" id="ARBA00022833"/>
    </source>
</evidence>
<keyword evidence="2 14" id="KW-0963">Cytoplasm</keyword>
<comment type="similarity">
    <text evidence="1 14">Belongs to the class-II aminoacyl-tRNA synthetase family.</text>
</comment>
<dbReference type="GO" id="GO:0002161">
    <property type="term" value="F:aminoacyl-tRNA deacylase activity"/>
    <property type="evidence" value="ECO:0007669"/>
    <property type="project" value="TreeGrafter"/>
</dbReference>
<dbReference type="Gene3D" id="2.40.30.130">
    <property type="match status" value="1"/>
</dbReference>
<dbReference type="SUPFAM" id="SSF50447">
    <property type="entry name" value="Translation proteins"/>
    <property type="match status" value="1"/>
</dbReference>
<dbReference type="InterPro" id="IPR002318">
    <property type="entry name" value="Ala-tRNA-lgiase_IIc"/>
</dbReference>
<dbReference type="PANTHER" id="PTHR11777">
    <property type="entry name" value="ALANYL-TRNA SYNTHETASE"/>
    <property type="match status" value="1"/>
</dbReference>
<dbReference type="GO" id="GO:0008270">
    <property type="term" value="F:zinc ion binding"/>
    <property type="evidence" value="ECO:0007669"/>
    <property type="project" value="UniProtKB-UniRule"/>
</dbReference>
<name>A0A8J6MCV2_9FIRM</name>
<dbReference type="InterPro" id="IPR003156">
    <property type="entry name" value="DHHA1_dom"/>
</dbReference>
<feature type="binding site" evidence="14">
    <location>
        <position position="680"/>
    </location>
    <ligand>
        <name>Zn(2+)</name>
        <dbReference type="ChEBI" id="CHEBI:29105"/>
    </ligand>
</feature>
<dbReference type="Gene3D" id="3.30.980.10">
    <property type="entry name" value="Threonyl-trna Synthetase, Chain A, domain 2"/>
    <property type="match status" value="1"/>
</dbReference>
<comment type="subcellular location">
    <subcellularLocation>
        <location evidence="14">Cytoplasm</location>
    </subcellularLocation>
</comment>
<keyword evidence="17" id="KW-1185">Reference proteome</keyword>
<dbReference type="FunFam" id="3.30.930.10:FF:000046">
    <property type="entry name" value="Alanine--tRNA ligase"/>
    <property type="match status" value="1"/>
</dbReference>
<keyword evidence="6 14" id="KW-0547">Nucleotide-binding</keyword>
<dbReference type="InterPro" id="IPR045864">
    <property type="entry name" value="aa-tRNA-synth_II/BPL/LPL"/>
</dbReference>
<dbReference type="GO" id="GO:0140096">
    <property type="term" value="F:catalytic activity, acting on a protein"/>
    <property type="evidence" value="ECO:0007669"/>
    <property type="project" value="UniProtKB-ARBA"/>
</dbReference>
<gene>
    <name evidence="14 16" type="primary">alaS</name>
    <name evidence="16" type="ORF">H8S62_09485</name>
</gene>
<comment type="catalytic activity">
    <reaction evidence="13 14">
        <text>tRNA(Ala) + L-alanine + ATP = L-alanyl-tRNA(Ala) + AMP + diphosphate</text>
        <dbReference type="Rhea" id="RHEA:12540"/>
        <dbReference type="Rhea" id="RHEA-COMP:9657"/>
        <dbReference type="Rhea" id="RHEA-COMP:9923"/>
        <dbReference type="ChEBI" id="CHEBI:30616"/>
        <dbReference type="ChEBI" id="CHEBI:33019"/>
        <dbReference type="ChEBI" id="CHEBI:57972"/>
        <dbReference type="ChEBI" id="CHEBI:78442"/>
        <dbReference type="ChEBI" id="CHEBI:78497"/>
        <dbReference type="ChEBI" id="CHEBI:456215"/>
        <dbReference type="EC" id="6.1.1.7"/>
    </reaction>
</comment>
<dbReference type="InterPro" id="IPR023033">
    <property type="entry name" value="Ala_tRNA_ligase_euk/bac"/>
</dbReference>
<dbReference type="InterPro" id="IPR018162">
    <property type="entry name" value="Ala-tRNA-ligase_IIc_anticod-bd"/>
</dbReference>
<keyword evidence="5 14" id="KW-0479">Metal-binding</keyword>
<dbReference type="HAMAP" id="MF_00036_B">
    <property type="entry name" value="Ala_tRNA_synth_B"/>
    <property type="match status" value="1"/>
</dbReference>